<protein>
    <recommendedName>
        <fullName evidence="3">Integrase core domain containing protein</fullName>
    </recommendedName>
</protein>
<dbReference type="EMBL" id="JAIVGD010000002">
    <property type="protein sequence ID" value="KAH0778944.1"/>
    <property type="molecule type" value="Genomic_DNA"/>
</dbReference>
<dbReference type="Proteomes" id="UP000826656">
    <property type="component" value="Unassembled WGS sequence"/>
</dbReference>
<evidence type="ECO:0008006" key="3">
    <source>
        <dbReference type="Google" id="ProtNLM"/>
    </source>
</evidence>
<gene>
    <name evidence="1" type="ORF">KY290_005371</name>
</gene>
<reference evidence="1 2" key="1">
    <citation type="journal article" date="2021" name="bioRxiv">
        <title>Chromosome-scale and haplotype-resolved genome assembly of a tetraploid potato cultivar.</title>
        <authorList>
            <person name="Sun H."/>
            <person name="Jiao W.-B."/>
            <person name="Krause K."/>
            <person name="Campoy J.A."/>
            <person name="Goel M."/>
            <person name="Folz-Donahue K."/>
            <person name="Kukat C."/>
            <person name="Huettel B."/>
            <person name="Schneeberger K."/>
        </authorList>
    </citation>
    <scope>NUCLEOTIDE SEQUENCE [LARGE SCALE GENOMIC DNA]</scope>
    <source>
        <strain evidence="1">SolTubOtavaFocal</strain>
        <tissue evidence="1">Leaves</tissue>
    </source>
</reference>
<comment type="caution">
    <text evidence="1">The sequence shown here is derived from an EMBL/GenBank/DDBJ whole genome shotgun (WGS) entry which is preliminary data.</text>
</comment>
<organism evidence="1 2">
    <name type="scientific">Solanum tuberosum</name>
    <name type="common">Potato</name>
    <dbReference type="NCBI Taxonomy" id="4113"/>
    <lineage>
        <taxon>Eukaryota</taxon>
        <taxon>Viridiplantae</taxon>
        <taxon>Streptophyta</taxon>
        <taxon>Embryophyta</taxon>
        <taxon>Tracheophyta</taxon>
        <taxon>Spermatophyta</taxon>
        <taxon>Magnoliopsida</taxon>
        <taxon>eudicotyledons</taxon>
        <taxon>Gunneridae</taxon>
        <taxon>Pentapetalae</taxon>
        <taxon>asterids</taxon>
        <taxon>lamiids</taxon>
        <taxon>Solanales</taxon>
        <taxon>Solanaceae</taxon>
        <taxon>Solanoideae</taxon>
        <taxon>Solaneae</taxon>
        <taxon>Solanum</taxon>
    </lineage>
</organism>
<name>A0ABQ7WE17_SOLTU</name>
<accession>A0ABQ7WE17</accession>
<sequence>MGIGHALENKEPIDWPSLMIKHMARIADPQPGSHQLAYGNLLTIVFKEFVVPIDQVPIASPRAFGPVASLLRDLRTVRDQLAVIHAENASLRADLLASQGEVTKLQE</sequence>
<proteinExistence type="predicted"/>
<evidence type="ECO:0000313" key="2">
    <source>
        <dbReference type="Proteomes" id="UP000826656"/>
    </source>
</evidence>
<keyword evidence="2" id="KW-1185">Reference proteome</keyword>
<evidence type="ECO:0000313" key="1">
    <source>
        <dbReference type="EMBL" id="KAH0778944.1"/>
    </source>
</evidence>